<name>A0ACB7YT56_9ERIC</name>
<proteinExistence type="predicted"/>
<evidence type="ECO:0000313" key="2">
    <source>
        <dbReference type="Proteomes" id="UP000828048"/>
    </source>
</evidence>
<protein>
    <submittedName>
        <fullName evidence="1">Uncharacterized protein</fullName>
    </submittedName>
</protein>
<sequence length="127" mass="14397">MVGFWRTYPVSAMVRLTRHLLTTGWSGFVNKKKLLFGDDVLFLRASDGELRWGIRRAAQVKSDFPLLALSHKSNVSSINVVVNAISTSRVFNICYNPSLSPRLLLQWWEQPLDSGAPVNNNSPLYYI</sequence>
<dbReference type="EMBL" id="CM037153">
    <property type="protein sequence ID" value="KAH7856403.1"/>
    <property type="molecule type" value="Genomic_DNA"/>
</dbReference>
<reference evidence="1 2" key="1">
    <citation type="journal article" date="2021" name="Hortic Res">
        <title>High-quality reference genome and annotation aids understanding of berry development for evergreen blueberry (Vaccinium darrowii).</title>
        <authorList>
            <person name="Yu J."/>
            <person name="Hulse-Kemp A.M."/>
            <person name="Babiker E."/>
            <person name="Staton M."/>
        </authorList>
    </citation>
    <scope>NUCLEOTIDE SEQUENCE [LARGE SCALE GENOMIC DNA]</scope>
    <source>
        <strain evidence="2">cv. NJ 8807/NJ 8810</strain>
        <tissue evidence="1">Young leaf</tissue>
    </source>
</reference>
<keyword evidence="2" id="KW-1185">Reference proteome</keyword>
<accession>A0ACB7YT56</accession>
<comment type="caution">
    <text evidence="1">The sequence shown here is derived from an EMBL/GenBank/DDBJ whole genome shotgun (WGS) entry which is preliminary data.</text>
</comment>
<organism evidence="1 2">
    <name type="scientific">Vaccinium darrowii</name>
    <dbReference type="NCBI Taxonomy" id="229202"/>
    <lineage>
        <taxon>Eukaryota</taxon>
        <taxon>Viridiplantae</taxon>
        <taxon>Streptophyta</taxon>
        <taxon>Embryophyta</taxon>
        <taxon>Tracheophyta</taxon>
        <taxon>Spermatophyta</taxon>
        <taxon>Magnoliopsida</taxon>
        <taxon>eudicotyledons</taxon>
        <taxon>Gunneridae</taxon>
        <taxon>Pentapetalae</taxon>
        <taxon>asterids</taxon>
        <taxon>Ericales</taxon>
        <taxon>Ericaceae</taxon>
        <taxon>Vaccinioideae</taxon>
        <taxon>Vaccinieae</taxon>
        <taxon>Vaccinium</taxon>
    </lineage>
</organism>
<gene>
    <name evidence="1" type="ORF">Vadar_000924</name>
</gene>
<evidence type="ECO:0000313" key="1">
    <source>
        <dbReference type="EMBL" id="KAH7856403.1"/>
    </source>
</evidence>
<dbReference type="Proteomes" id="UP000828048">
    <property type="component" value="Chromosome 3"/>
</dbReference>